<keyword evidence="1" id="KW-0472">Membrane</keyword>
<dbReference type="Pfam" id="PF19588">
    <property type="entry name" value="SxtJ"/>
    <property type="match status" value="1"/>
</dbReference>
<name>A0ABS5VUN1_9BACT</name>
<dbReference type="EMBL" id="JAHESD010000032">
    <property type="protein sequence ID" value="MBT1704464.1"/>
    <property type="molecule type" value="Genomic_DNA"/>
</dbReference>
<feature type="transmembrane region" description="Helical" evidence="1">
    <location>
        <begin position="57"/>
        <end position="81"/>
    </location>
</feature>
<keyword evidence="3" id="KW-1185">Reference proteome</keyword>
<gene>
    <name evidence="2" type="ORF">KK060_14310</name>
</gene>
<dbReference type="Proteomes" id="UP000772618">
    <property type="component" value="Unassembled WGS sequence"/>
</dbReference>
<dbReference type="InterPro" id="IPR045781">
    <property type="entry name" value="SxtJ"/>
</dbReference>
<keyword evidence="1" id="KW-1133">Transmembrane helix</keyword>
<reference evidence="2 3" key="1">
    <citation type="submission" date="2021-05" db="EMBL/GenBank/DDBJ databases">
        <title>A Polyphasic approach of four new species of the genus Ohtaekwangia: Ohtaekwangia histidinii sp. nov., Ohtaekwangia cretensis sp. nov., Ohtaekwangia indiensis sp. nov., Ohtaekwangia reichenbachii sp. nov. from diverse environment.</title>
        <authorList>
            <person name="Octaviana S."/>
        </authorList>
    </citation>
    <scope>NUCLEOTIDE SEQUENCE [LARGE SCALE GENOMIC DNA]</scope>
    <source>
        <strain evidence="2 3">PWU20</strain>
    </source>
</reference>
<evidence type="ECO:0000313" key="3">
    <source>
        <dbReference type="Proteomes" id="UP000772618"/>
    </source>
</evidence>
<evidence type="ECO:0008006" key="4">
    <source>
        <dbReference type="Google" id="ProtNLM"/>
    </source>
</evidence>
<feature type="transmembrane region" description="Helical" evidence="1">
    <location>
        <begin position="12"/>
        <end position="45"/>
    </location>
</feature>
<comment type="caution">
    <text evidence="2">The sequence shown here is derived from an EMBL/GenBank/DDBJ whole genome shotgun (WGS) entry which is preliminary data.</text>
</comment>
<keyword evidence="1" id="KW-0812">Transmembrane</keyword>
<sequence length="123" mass="14338">MITVQEQDRYKTILVIVTGLLVLSQIFDVGAFNIAALVVGLLAILITPAAKFIEWLWFRIAIGLGWVNSRILLSIIFFFFLMPMAWFSRRFSKDSLNLKRKNAASLFNTRNHKYRKEDLENIW</sequence>
<evidence type="ECO:0000313" key="2">
    <source>
        <dbReference type="EMBL" id="MBT1704464.1"/>
    </source>
</evidence>
<proteinExistence type="predicted"/>
<protein>
    <recommendedName>
        <fullName evidence="4">SxtJ</fullName>
    </recommendedName>
</protein>
<accession>A0ABS5VUN1</accession>
<organism evidence="2 3">
    <name type="scientific">Chryseosolibacter indicus</name>
    <dbReference type="NCBI Taxonomy" id="2782351"/>
    <lineage>
        <taxon>Bacteria</taxon>
        <taxon>Pseudomonadati</taxon>
        <taxon>Bacteroidota</taxon>
        <taxon>Cytophagia</taxon>
        <taxon>Cytophagales</taxon>
        <taxon>Chryseotaleaceae</taxon>
        <taxon>Chryseosolibacter</taxon>
    </lineage>
</organism>
<evidence type="ECO:0000256" key="1">
    <source>
        <dbReference type="SAM" id="Phobius"/>
    </source>
</evidence>